<gene>
    <name evidence="4" type="ORF">KVV02_006021</name>
</gene>
<dbReference type="PROSITE" id="PS51294">
    <property type="entry name" value="HTH_MYB"/>
    <property type="match status" value="2"/>
</dbReference>
<feature type="domain" description="HTH myb-type" evidence="3">
    <location>
        <begin position="528"/>
        <end position="577"/>
    </location>
</feature>
<feature type="compositionally biased region" description="Low complexity" evidence="1">
    <location>
        <begin position="371"/>
        <end position="390"/>
    </location>
</feature>
<dbReference type="AlphaFoldDB" id="A0A9P8A555"/>
<dbReference type="Gene3D" id="1.10.10.60">
    <property type="entry name" value="Homeodomain-like"/>
    <property type="match status" value="2"/>
</dbReference>
<dbReference type="SMART" id="SM00717">
    <property type="entry name" value="SANT"/>
    <property type="match status" value="6"/>
</dbReference>
<feature type="compositionally biased region" description="Low complexity" evidence="1">
    <location>
        <begin position="499"/>
        <end position="508"/>
    </location>
</feature>
<feature type="domain" description="Myb-like" evidence="2">
    <location>
        <begin position="529"/>
        <end position="573"/>
    </location>
</feature>
<comment type="caution">
    <text evidence="4">The sequence shown here is derived from an EMBL/GenBank/DDBJ whole genome shotgun (WGS) entry which is preliminary data.</text>
</comment>
<evidence type="ECO:0000259" key="3">
    <source>
        <dbReference type="PROSITE" id="PS51294"/>
    </source>
</evidence>
<dbReference type="InterPro" id="IPR017930">
    <property type="entry name" value="Myb_dom"/>
</dbReference>
<sequence>MARNAYAWTPELDAKLFDMRLEGCTWKEIGEAIGRDHAACHSRYVRYLDPSLQTWTPQKSERLNALVAAGKTWRQISDELLMTQTIVREKWNSLNPHLVPPPKPKRTAPKRRASDEVSSSTLRLGSLQDTGLISVKRHRWCDHMDALLVDLRRRGLSWRQIGTVFGMVPMTCYMRYQYRLVPNMKSGWVPPELNSSNVPYYLLPNRTRPLPATRTALTATESSSSPATNQTDTSATSELESGSAPSQSKPGNSETVVASLGIVDEDFAYNLHDIPSSRVWTAEEDEAILQLRRDGASFSNIGHRLRIDARQCFHRYYTVLDPALQQKEWTPEMEEKLRFFVEQGLAWTTISKDLGFHRLVCKEKYREISRPRSSISSSSSGSSKDTSALSDTSISVAGIENSSEKTEDDKPSPESHGEDQSQGDYVNDEEDDGTGASDDGDDFIDDYQDDYKGTEADESAFADDDGEGNDDLLNADASDDGERSDDGDQIRVGRRSGRSQRASAAEASSTMVWGIWDQSSYLRDIEKTWKPEEETALIQHVLKYGTRGWQDISQVLGGHHSPDECRAYWKHLDMPVHRAEHRPSKWDPHREAQFWRLWLENKSNFEEISRKLSKSRGSTENVEHSKKSSRQSSLLTVFSPEDCEELFNDRIRQFIKPDLDGDHRSAEDAQKRLDKEYVDLAYARSKPPVFKWDKEKSVKLQKLVRQRLKTRGVQVNWINWNWVARHVGEGVTAQRCSVHWRTLRKSEIEKEGWTDEEVRLLEKGVREVGTIFNQDISPGASPTTLLTSGMDLASRSNGPTAAGLRAIQRFYIPDRPVESLQRKYFLLSDKATGVTVDEYMAIMDAVDRHGDDQWDEVVKNLRTPSDAGQPSSSATKEPSAAGSTTLPTTSSGLAGWTKGPCRRVWESSYKHHVLYTPWSQEEDQDLKAVVNSFGQADWLSVSRFFPAKSAWQCRLRWCQLTDPLQSSEATTASQASASSPAS</sequence>
<feature type="domain" description="HTH myb-type" evidence="3">
    <location>
        <begin position="910"/>
        <end position="965"/>
    </location>
</feature>
<accession>A0A9P8A555</accession>
<dbReference type="PANTHER" id="PTHR45614">
    <property type="entry name" value="MYB PROTEIN-RELATED"/>
    <property type="match status" value="1"/>
</dbReference>
<feature type="compositionally biased region" description="Polar residues" evidence="1">
    <location>
        <begin position="221"/>
        <end position="253"/>
    </location>
</feature>
<dbReference type="PROSITE" id="PS50090">
    <property type="entry name" value="MYB_LIKE"/>
    <property type="match status" value="2"/>
</dbReference>
<dbReference type="EMBL" id="JAIFTL010000064">
    <property type="protein sequence ID" value="KAG9324527.1"/>
    <property type="molecule type" value="Genomic_DNA"/>
</dbReference>
<feature type="compositionally biased region" description="Low complexity" evidence="1">
    <location>
        <begin position="878"/>
        <end position="894"/>
    </location>
</feature>
<reference evidence="4" key="1">
    <citation type="submission" date="2021-07" db="EMBL/GenBank/DDBJ databases">
        <title>Draft genome of Mortierella alpina, strain LL118, isolated from an aspen leaf litter sample.</title>
        <authorList>
            <person name="Yang S."/>
            <person name="Vinatzer B.A."/>
        </authorList>
    </citation>
    <scope>NUCLEOTIDE SEQUENCE</scope>
    <source>
        <strain evidence="4">LL118</strain>
    </source>
</reference>
<dbReference type="CDD" id="cd00167">
    <property type="entry name" value="SANT"/>
    <property type="match status" value="2"/>
</dbReference>
<name>A0A9P8A555_MORAP</name>
<dbReference type="SUPFAM" id="SSF46689">
    <property type="entry name" value="Homeodomain-like"/>
    <property type="match status" value="3"/>
</dbReference>
<feature type="region of interest" description="Disordered" evidence="1">
    <location>
        <begin position="94"/>
        <end position="120"/>
    </location>
</feature>
<feature type="compositionally biased region" description="Basic and acidic residues" evidence="1">
    <location>
        <begin position="402"/>
        <end position="419"/>
    </location>
</feature>
<feature type="domain" description="Myb-like" evidence="2">
    <location>
        <begin position="917"/>
        <end position="961"/>
    </location>
</feature>
<dbReference type="Proteomes" id="UP000717515">
    <property type="component" value="Unassembled WGS sequence"/>
</dbReference>
<dbReference type="GO" id="GO:0000981">
    <property type="term" value="F:DNA-binding transcription factor activity, RNA polymerase II-specific"/>
    <property type="evidence" value="ECO:0007669"/>
    <property type="project" value="TreeGrafter"/>
</dbReference>
<dbReference type="GO" id="GO:0000978">
    <property type="term" value="F:RNA polymerase II cis-regulatory region sequence-specific DNA binding"/>
    <property type="evidence" value="ECO:0007669"/>
    <property type="project" value="TreeGrafter"/>
</dbReference>
<feature type="compositionally biased region" description="Basic and acidic residues" evidence="1">
    <location>
        <begin position="480"/>
        <end position="491"/>
    </location>
</feature>
<protein>
    <submittedName>
        <fullName evidence="4">Uncharacterized protein</fullName>
    </submittedName>
</protein>
<evidence type="ECO:0000313" key="5">
    <source>
        <dbReference type="Proteomes" id="UP000717515"/>
    </source>
</evidence>
<evidence type="ECO:0000313" key="4">
    <source>
        <dbReference type="EMBL" id="KAG9324527.1"/>
    </source>
</evidence>
<feature type="compositionally biased region" description="Polar residues" evidence="1">
    <location>
        <begin position="862"/>
        <end position="876"/>
    </location>
</feature>
<dbReference type="Pfam" id="PF13921">
    <property type="entry name" value="Myb_DNA-bind_6"/>
    <property type="match status" value="1"/>
</dbReference>
<feature type="region of interest" description="Disordered" evidence="1">
    <location>
        <begin position="862"/>
        <end position="894"/>
    </location>
</feature>
<dbReference type="Pfam" id="PF00249">
    <property type="entry name" value="Myb_DNA-binding"/>
    <property type="match status" value="2"/>
</dbReference>
<organism evidence="4 5">
    <name type="scientific">Mortierella alpina</name>
    <name type="common">Oleaginous fungus</name>
    <name type="synonym">Mortierella renispora</name>
    <dbReference type="NCBI Taxonomy" id="64518"/>
    <lineage>
        <taxon>Eukaryota</taxon>
        <taxon>Fungi</taxon>
        <taxon>Fungi incertae sedis</taxon>
        <taxon>Mucoromycota</taxon>
        <taxon>Mortierellomycotina</taxon>
        <taxon>Mortierellomycetes</taxon>
        <taxon>Mortierellales</taxon>
        <taxon>Mortierellaceae</taxon>
        <taxon>Mortierella</taxon>
    </lineage>
</organism>
<dbReference type="InterPro" id="IPR050560">
    <property type="entry name" value="MYB_TF"/>
</dbReference>
<proteinExistence type="predicted"/>
<evidence type="ECO:0000256" key="1">
    <source>
        <dbReference type="SAM" id="MobiDB-lite"/>
    </source>
</evidence>
<evidence type="ECO:0000259" key="2">
    <source>
        <dbReference type="PROSITE" id="PS50090"/>
    </source>
</evidence>
<feature type="region of interest" description="Disordered" evidence="1">
    <location>
        <begin position="370"/>
        <end position="508"/>
    </location>
</feature>
<feature type="compositionally biased region" description="Acidic residues" evidence="1">
    <location>
        <begin position="426"/>
        <end position="448"/>
    </location>
</feature>
<feature type="region of interest" description="Disordered" evidence="1">
    <location>
        <begin position="216"/>
        <end position="253"/>
    </location>
</feature>
<dbReference type="GO" id="GO:0005634">
    <property type="term" value="C:nucleus"/>
    <property type="evidence" value="ECO:0007669"/>
    <property type="project" value="TreeGrafter"/>
</dbReference>
<dbReference type="InterPro" id="IPR001005">
    <property type="entry name" value="SANT/Myb"/>
</dbReference>
<feature type="compositionally biased region" description="Acidic residues" evidence="1">
    <location>
        <begin position="456"/>
        <end position="470"/>
    </location>
</feature>
<dbReference type="InterPro" id="IPR009057">
    <property type="entry name" value="Homeodomain-like_sf"/>
</dbReference>